<dbReference type="AlphaFoldDB" id="A0AAV5V0T2"/>
<reference evidence="1" key="1">
    <citation type="submission" date="2023-10" db="EMBL/GenBank/DDBJ databases">
        <title>Genome assembly of Pristionchus species.</title>
        <authorList>
            <person name="Yoshida K."/>
            <person name="Sommer R.J."/>
        </authorList>
    </citation>
    <scope>NUCLEOTIDE SEQUENCE</scope>
    <source>
        <strain evidence="1">RS5133</strain>
    </source>
</reference>
<organism evidence="1 2">
    <name type="scientific">Pristionchus fissidentatus</name>
    <dbReference type="NCBI Taxonomy" id="1538716"/>
    <lineage>
        <taxon>Eukaryota</taxon>
        <taxon>Metazoa</taxon>
        <taxon>Ecdysozoa</taxon>
        <taxon>Nematoda</taxon>
        <taxon>Chromadorea</taxon>
        <taxon>Rhabditida</taxon>
        <taxon>Rhabditina</taxon>
        <taxon>Diplogasteromorpha</taxon>
        <taxon>Diplogasteroidea</taxon>
        <taxon>Neodiplogasteridae</taxon>
        <taxon>Pristionchus</taxon>
    </lineage>
</organism>
<evidence type="ECO:0000313" key="1">
    <source>
        <dbReference type="EMBL" id="GMT13145.1"/>
    </source>
</evidence>
<gene>
    <name evidence="1" type="ORF">PFISCL1PPCAC_4442</name>
</gene>
<dbReference type="Proteomes" id="UP001432322">
    <property type="component" value="Unassembled WGS sequence"/>
</dbReference>
<feature type="non-terminal residue" evidence="1">
    <location>
        <position position="109"/>
    </location>
</feature>
<accession>A0AAV5V0T2</accession>
<dbReference type="EMBL" id="BTSY01000002">
    <property type="protein sequence ID" value="GMT13145.1"/>
    <property type="molecule type" value="Genomic_DNA"/>
</dbReference>
<name>A0AAV5V0T2_9BILA</name>
<comment type="caution">
    <text evidence="1">The sequence shown here is derived from an EMBL/GenBank/DDBJ whole genome shotgun (WGS) entry which is preliminary data.</text>
</comment>
<protein>
    <submittedName>
        <fullName evidence="1">Uncharacterized protein</fullName>
    </submittedName>
</protein>
<evidence type="ECO:0000313" key="2">
    <source>
        <dbReference type="Proteomes" id="UP001432322"/>
    </source>
</evidence>
<keyword evidence="2" id="KW-1185">Reference proteome</keyword>
<feature type="non-terminal residue" evidence="1">
    <location>
        <position position="1"/>
    </location>
</feature>
<proteinExistence type="predicted"/>
<sequence>SMTSPSARDSLLLARKCATEVTEHLMRNSTTATLHDALLATLCRLILDAFNSAENGEPFNASSLRGCKELASDFLRDDESNIAKFAYAFSILMNGMKGSIIGLEPGAIT</sequence>